<protein>
    <submittedName>
        <fullName evidence="1">Uncharacterized protein</fullName>
    </submittedName>
</protein>
<evidence type="ECO:0000313" key="1">
    <source>
        <dbReference type="EMBL" id="KAI3744949.1"/>
    </source>
</evidence>
<accession>A0ACB9DE86</accession>
<proteinExistence type="predicted"/>
<dbReference type="Proteomes" id="UP001056120">
    <property type="component" value="Linkage Group LG19"/>
</dbReference>
<keyword evidence="2" id="KW-1185">Reference proteome</keyword>
<gene>
    <name evidence="1" type="ORF">L1987_58048</name>
</gene>
<comment type="caution">
    <text evidence="1">The sequence shown here is derived from an EMBL/GenBank/DDBJ whole genome shotgun (WGS) entry which is preliminary data.</text>
</comment>
<reference evidence="1 2" key="2">
    <citation type="journal article" date="2022" name="Mol. Ecol. Resour.">
        <title>The genomes of chicory, endive, great burdock and yacon provide insights into Asteraceae paleo-polyploidization history and plant inulin production.</title>
        <authorList>
            <person name="Fan W."/>
            <person name="Wang S."/>
            <person name="Wang H."/>
            <person name="Wang A."/>
            <person name="Jiang F."/>
            <person name="Liu H."/>
            <person name="Zhao H."/>
            <person name="Xu D."/>
            <person name="Zhang Y."/>
        </authorList>
    </citation>
    <scope>NUCLEOTIDE SEQUENCE [LARGE SCALE GENOMIC DNA]</scope>
    <source>
        <strain evidence="2">cv. Yunnan</strain>
        <tissue evidence="1">Leaves</tissue>
    </source>
</reference>
<evidence type="ECO:0000313" key="2">
    <source>
        <dbReference type="Proteomes" id="UP001056120"/>
    </source>
</evidence>
<sequence>MTKTEADVGSGEVQVILEAFYGQDPAKLGFLVNPKLTRSTPFIVLPSRSTNFEDTTSRVTVKLGQRWPTKGKTGQCGSMGSRV</sequence>
<dbReference type="EMBL" id="CM042036">
    <property type="protein sequence ID" value="KAI3744949.1"/>
    <property type="molecule type" value="Genomic_DNA"/>
</dbReference>
<name>A0ACB9DE86_9ASTR</name>
<reference evidence="2" key="1">
    <citation type="journal article" date="2022" name="Mol. Ecol. Resour.">
        <title>The genomes of chicory, endive, great burdock and yacon provide insights into Asteraceae palaeo-polyploidization history and plant inulin production.</title>
        <authorList>
            <person name="Fan W."/>
            <person name="Wang S."/>
            <person name="Wang H."/>
            <person name="Wang A."/>
            <person name="Jiang F."/>
            <person name="Liu H."/>
            <person name="Zhao H."/>
            <person name="Xu D."/>
            <person name="Zhang Y."/>
        </authorList>
    </citation>
    <scope>NUCLEOTIDE SEQUENCE [LARGE SCALE GENOMIC DNA]</scope>
    <source>
        <strain evidence="2">cv. Yunnan</strain>
    </source>
</reference>
<organism evidence="1 2">
    <name type="scientific">Smallanthus sonchifolius</name>
    <dbReference type="NCBI Taxonomy" id="185202"/>
    <lineage>
        <taxon>Eukaryota</taxon>
        <taxon>Viridiplantae</taxon>
        <taxon>Streptophyta</taxon>
        <taxon>Embryophyta</taxon>
        <taxon>Tracheophyta</taxon>
        <taxon>Spermatophyta</taxon>
        <taxon>Magnoliopsida</taxon>
        <taxon>eudicotyledons</taxon>
        <taxon>Gunneridae</taxon>
        <taxon>Pentapetalae</taxon>
        <taxon>asterids</taxon>
        <taxon>campanulids</taxon>
        <taxon>Asterales</taxon>
        <taxon>Asteraceae</taxon>
        <taxon>Asteroideae</taxon>
        <taxon>Heliantheae alliance</taxon>
        <taxon>Millerieae</taxon>
        <taxon>Smallanthus</taxon>
    </lineage>
</organism>